<dbReference type="Pfam" id="PF01832">
    <property type="entry name" value="Glucosaminidase"/>
    <property type="match status" value="1"/>
</dbReference>
<dbReference type="Proteomes" id="UP001056681">
    <property type="component" value="Chromosome"/>
</dbReference>
<dbReference type="RefSeq" id="WP_250340628.1">
    <property type="nucleotide sequence ID" value="NZ_CP063231.1"/>
</dbReference>
<feature type="domain" description="Teneurin-like YD-shell" evidence="4">
    <location>
        <begin position="25"/>
        <end position="102"/>
    </location>
</feature>
<dbReference type="PANTHER" id="PTHR32305:SF15">
    <property type="entry name" value="PROTEIN RHSA-RELATED"/>
    <property type="match status" value="1"/>
</dbReference>
<reference evidence="5" key="1">
    <citation type="submission" date="2020-10" db="EMBL/GenBank/DDBJ databases">
        <title>Whole-genome sequence of Luteibacter sp. EIF3.</title>
        <authorList>
            <person name="Friedrich I."/>
            <person name="Hertel R."/>
            <person name="Daniel R."/>
        </authorList>
    </citation>
    <scope>NUCLEOTIDE SEQUENCE</scope>
    <source>
        <strain evidence="5">EIF3</strain>
    </source>
</reference>
<name>A0ABY4T5J8_9GAMM</name>
<dbReference type="InterPro" id="IPR022385">
    <property type="entry name" value="Rhs_assc_core"/>
</dbReference>
<organism evidence="5 6">
    <name type="scientific">Luteibacter flocculans</name>
    <dbReference type="NCBI Taxonomy" id="2780091"/>
    <lineage>
        <taxon>Bacteria</taxon>
        <taxon>Pseudomonadati</taxon>
        <taxon>Pseudomonadota</taxon>
        <taxon>Gammaproteobacteria</taxon>
        <taxon>Lysobacterales</taxon>
        <taxon>Rhodanobacteraceae</taxon>
        <taxon>Luteibacter</taxon>
    </lineage>
</organism>
<evidence type="ECO:0000256" key="1">
    <source>
        <dbReference type="ARBA" id="ARBA00022737"/>
    </source>
</evidence>
<protein>
    <submittedName>
        <fullName evidence="5">Glucosaminidase domain-containing protein</fullName>
    </submittedName>
</protein>
<gene>
    <name evidence="5" type="ORF">IM816_08905</name>
</gene>
<evidence type="ECO:0000313" key="6">
    <source>
        <dbReference type="Proteomes" id="UP001056681"/>
    </source>
</evidence>
<feature type="domain" description="Mannosyl-glycoprotein endo-beta-N-acetylglucosamidase-like" evidence="3">
    <location>
        <begin position="179"/>
        <end position="316"/>
    </location>
</feature>
<dbReference type="EMBL" id="CP063231">
    <property type="protein sequence ID" value="URL60176.1"/>
    <property type="molecule type" value="Genomic_DNA"/>
</dbReference>
<dbReference type="InterPro" id="IPR002901">
    <property type="entry name" value="MGlyc_endo_b_GlcNAc-like_dom"/>
</dbReference>
<feature type="chain" id="PRO_5045346372" evidence="2">
    <location>
        <begin position="26"/>
        <end position="324"/>
    </location>
</feature>
<dbReference type="Gene3D" id="1.10.530.10">
    <property type="match status" value="1"/>
</dbReference>
<accession>A0ABY4T5J8</accession>
<sequence length="324" mass="35016">MEIKLRTIAHAALWLVAAISLRVSAADVHYLYTDVANSVLATTDASGAIIASTQYKPYGQALLDKPLDGVGFADHQMDDESGLEYMNARYYDPIAGRFVSPDPVPAGGGKFLAINRYAYGNDNPTTFIDPTGMESCGVWACETYDSGYSDGGAGSGDSPSAHMHINQSIVIFVRQHLADAMEVAQQYGLTAEEVLGLAGLESGWGFSRFAMFNNYFGLHAPVSGETGEVLSNERSRQANGKVDYTRVATFSSFKAGLSAMLDRHTDLQNITDPKVFARQAQMGSGHWGWDPAMKGAPSAPRSSYQHNLVQVITEIQQLIGEGRK</sequence>
<dbReference type="Gene3D" id="2.180.10.10">
    <property type="entry name" value="RHS repeat-associated core"/>
    <property type="match status" value="1"/>
</dbReference>
<dbReference type="InterPro" id="IPR056823">
    <property type="entry name" value="TEN-like_YD-shell"/>
</dbReference>
<evidence type="ECO:0000259" key="3">
    <source>
        <dbReference type="Pfam" id="PF01832"/>
    </source>
</evidence>
<evidence type="ECO:0000256" key="2">
    <source>
        <dbReference type="SAM" id="SignalP"/>
    </source>
</evidence>
<evidence type="ECO:0000313" key="5">
    <source>
        <dbReference type="EMBL" id="URL60176.1"/>
    </source>
</evidence>
<dbReference type="PANTHER" id="PTHR32305">
    <property type="match status" value="1"/>
</dbReference>
<dbReference type="InterPro" id="IPR050708">
    <property type="entry name" value="T6SS_VgrG/RHS"/>
</dbReference>
<keyword evidence="2" id="KW-0732">Signal</keyword>
<dbReference type="Pfam" id="PF25023">
    <property type="entry name" value="TEN_YD-shell"/>
    <property type="match status" value="1"/>
</dbReference>
<evidence type="ECO:0000259" key="4">
    <source>
        <dbReference type="Pfam" id="PF25023"/>
    </source>
</evidence>
<proteinExistence type="predicted"/>
<keyword evidence="1" id="KW-0677">Repeat</keyword>
<keyword evidence="6" id="KW-1185">Reference proteome</keyword>
<dbReference type="NCBIfam" id="TIGR03696">
    <property type="entry name" value="Rhs_assc_core"/>
    <property type="match status" value="1"/>
</dbReference>
<feature type="signal peptide" evidence="2">
    <location>
        <begin position="1"/>
        <end position="25"/>
    </location>
</feature>